<gene>
    <name evidence="3" type="ORF">L2737_05475</name>
</gene>
<evidence type="ECO:0000256" key="1">
    <source>
        <dbReference type="ARBA" id="ARBA00023284"/>
    </source>
</evidence>
<sequence length="248" mass="27337">MLMSPSPIIAAANANDTALSVEQQQQVKAIIKDALTNDPELLKEAIIALQIREQQGAESAAQSVLQEHHQQLYNTASDPFKGAENPEITMVYFTDFNCPYCKKIEPAINKLVEQYPQLKVVIKMVPLQGEGSRVATELAQTVWLNEPEKYLTLKNKLMESPRGLNGNTIAKVAKMTNTEHWLTNTDPAVAKQVHDNLTLMRNIGLGGTPSMIIGDTVIPGLVSYEVLESTLQQAISSQENKKQAVNDE</sequence>
<dbReference type="Pfam" id="PF13462">
    <property type="entry name" value="Thioredoxin_4"/>
    <property type="match status" value="1"/>
</dbReference>
<proteinExistence type="predicted"/>
<keyword evidence="1" id="KW-0676">Redox-active center</keyword>
<accession>A0ABT0KLR0</accession>
<dbReference type="InterPro" id="IPR017937">
    <property type="entry name" value="Thioredoxin_CS"/>
</dbReference>
<dbReference type="InterPro" id="IPR036249">
    <property type="entry name" value="Thioredoxin-like_sf"/>
</dbReference>
<dbReference type="InterPro" id="IPR041205">
    <property type="entry name" value="ScsC_N"/>
</dbReference>
<organism evidence="3 4">
    <name type="scientific">Shewanella electrodiphila</name>
    <dbReference type="NCBI Taxonomy" id="934143"/>
    <lineage>
        <taxon>Bacteria</taxon>
        <taxon>Pseudomonadati</taxon>
        <taxon>Pseudomonadota</taxon>
        <taxon>Gammaproteobacteria</taxon>
        <taxon>Alteromonadales</taxon>
        <taxon>Shewanellaceae</taxon>
        <taxon>Shewanella</taxon>
    </lineage>
</organism>
<dbReference type="PROSITE" id="PS00194">
    <property type="entry name" value="THIOREDOXIN_1"/>
    <property type="match status" value="1"/>
</dbReference>
<dbReference type="Pfam" id="PF18312">
    <property type="entry name" value="ScsC_N"/>
    <property type="match status" value="1"/>
</dbReference>
<dbReference type="CDD" id="cd03023">
    <property type="entry name" value="DsbA_Com1_like"/>
    <property type="match status" value="1"/>
</dbReference>
<protein>
    <submittedName>
        <fullName evidence="3">DsbA family protein</fullName>
    </submittedName>
</protein>
<dbReference type="PANTHER" id="PTHR35272:SF3">
    <property type="entry name" value="THIOL:DISULFIDE INTERCHANGE PROTEIN DSBC"/>
    <property type="match status" value="1"/>
</dbReference>
<reference evidence="3 4" key="1">
    <citation type="submission" date="2022-01" db="EMBL/GenBank/DDBJ databases">
        <title>Whole genome-based taxonomy of the Shewanellaceae.</title>
        <authorList>
            <person name="Martin-Rodriguez A.J."/>
        </authorList>
    </citation>
    <scope>NUCLEOTIDE SEQUENCE [LARGE SCALE GENOMIC DNA]</scope>
    <source>
        <strain evidence="3 4">DSM 24955</strain>
    </source>
</reference>
<dbReference type="EMBL" id="JAKIKU010000002">
    <property type="protein sequence ID" value="MCL1044778.1"/>
    <property type="molecule type" value="Genomic_DNA"/>
</dbReference>
<keyword evidence="4" id="KW-1185">Reference proteome</keyword>
<dbReference type="SUPFAM" id="SSF52833">
    <property type="entry name" value="Thioredoxin-like"/>
    <property type="match status" value="1"/>
</dbReference>
<evidence type="ECO:0000313" key="3">
    <source>
        <dbReference type="EMBL" id="MCL1044778.1"/>
    </source>
</evidence>
<feature type="domain" description="Thioredoxin" evidence="2">
    <location>
        <begin position="49"/>
        <end position="236"/>
    </location>
</feature>
<dbReference type="Proteomes" id="UP001202134">
    <property type="component" value="Unassembled WGS sequence"/>
</dbReference>
<dbReference type="Gene3D" id="3.40.30.10">
    <property type="entry name" value="Glutaredoxin"/>
    <property type="match status" value="1"/>
</dbReference>
<dbReference type="InterPro" id="IPR051470">
    <property type="entry name" value="Thiol:disulfide_interchange"/>
</dbReference>
<evidence type="ECO:0000313" key="4">
    <source>
        <dbReference type="Proteomes" id="UP001202134"/>
    </source>
</evidence>
<evidence type="ECO:0000259" key="2">
    <source>
        <dbReference type="PROSITE" id="PS51352"/>
    </source>
</evidence>
<name>A0ABT0KLR0_9GAMM</name>
<dbReference type="InterPro" id="IPR013766">
    <property type="entry name" value="Thioredoxin_domain"/>
</dbReference>
<comment type="caution">
    <text evidence="3">The sequence shown here is derived from an EMBL/GenBank/DDBJ whole genome shotgun (WGS) entry which is preliminary data.</text>
</comment>
<dbReference type="InterPro" id="IPR012336">
    <property type="entry name" value="Thioredoxin-like_fold"/>
</dbReference>
<dbReference type="PANTHER" id="PTHR35272">
    <property type="entry name" value="THIOL:DISULFIDE INTERCHANGE PROTEIN DSBC-RELATED"/>
    <property type="match status" value="1"/>
</dbReference>
<dbReference type="PROSITE" id="PS51352">
    <property type="entry name" value="THIOREDOXIN_2"/>
    <property type="match status" value="1"/>
</dbReference>